<evidence type="ECO:0000313" key="6">
    <source>
        <dbReference type="EMBL" id="MBA8824593.1"/>
    </source>
</evidence>
<gene>
    <name evidence="6" type="ORF">FHX42_001940</name>
</gene>
<keyword evidence="3" id="KW-0804">Transcription</keyword>
<dbReference type="Gene3D" id="1.10.357.10">
    <property type="entry name" value="Tetracycline Repressor, domain 2"/>
    <property type="match status" value="1"/>
</dbReference>
<evidence type="ECO:0000256" key="1">
    <source>
        <dbReference type="ARBA" id="ARBA00023015"/>
    </source>
</evidence>
<dbReference type="Gene3D" id="1.10.10.60">
    <property type="entry name" value="Homeodomain-like"/>
    <property type="match status" value="1"/>
</dbReference>
<name>A0A839DU71_9PSEU</name>
<feature type="domain" description="HTH tetR-type" evidence="5">
    <location>
        <begin position="18"/>
        <end position="78"/>
    </location>
</feature>
<keyword evidence="7" id="KW-1185">Reference proteome</keyword>
<protein>
    <submittedName>
        <fullName evidence="6">AcrR family transcriptional regulator</fullName>
    </submittedName>
</protein>
<dbReference type="GO" id="GO:0000976">
    <property type="term" value="F:transcription cis-regulatory region binding"/>
    <property type="evidence" value="ECO:0007669"/>
    <property type="project" value="TreeGrafter"/>
</dbReference>
<accession>A0A839DU71</accession>
<dbReference type="PRINTS" id="PR00455">
    <property type="entry name" value="HTHTETR"/>
</dbReference>
<dbReference type="InterPro" id="IPR036271">
    <property type="entry name" value="Tet_transcr_reg_TetR-rel_C_sf"/>
</dbReference>
<reference evidence="6 7" key="1">
    <citation type="submission" date="2020-07" db="EMBL/GenBank/DDBJ databases">
        <title>Sequencing the genomes of 1000 actinobacteria strains.</title>
        <authorList>
            <person name="Klenk H.-P."/>
        </authorList>
    </citation>
    <scope>NUCLEOTIDE SEQUENCE [LARGE SCALE GENOMIC DNA]</scope>
    <source>
        <strain evidence="6 7">DSM 45975</strain>
    </source>
</reference>
<dbReference type="PANTHER" id="PTHR30055:SF234">
    <property type="entry name" value="HTH-TYPE TRANSCRIPTIONAL REGULATOR BETI"/>
    <property type="match status" value="1"/>
</dbReference>
<keyword evidence="1" id="KW-0805">Transcription regulation</keyword>
<dbReference type="InterPro" id="IPR009057">
    <property type="entry name" value="Homeodomain-like_sf"/>
</dbReference>
<organism evidence="6 7">
    <name type="scientific">Halosaccharopolyspora lacisalsi</name>
    <dbReference type="NCBI Taxonomy" id="1000566"/>
    <lineage>
        <taxon>Bacteria</taxon>
        <taxon>Bacillati</taxon>
        <taxon>Actinomycetota</taxon>
        <taxon>Actinomycetes</taxon>
        <taxon>Pseudonocardiales</taxon>
        <taxon>Pseudonocardiaceae</taxon>
        <taxon>Halosaccharopolyspora</taxon>
    </lineage>
</organism>
<evidence type="ECO:0000256" key="2">
    <source>
        <dbReference type="ARBA" id="ARBA00023125"/>
    </source>
</evidence>
<feature type="DNA-binding region" description="H-T-H motif" evidence="4">
    <location>
        <begin position="41"/>
        <end position="60"/>
    </location>
</feature>
<evidence type="ECO:0000313" key="7">
    <source>
        <dbReference type="Proteomes" id="UP000569329"/>
    </source>
</evidence>
<dbReference type="GO" id="GO:0003700">
    <property type="term" value="F:DNA-binding transcription factor activity"/>
    <property type="evidence" value="ECO:0007669"/>
    <property type="project" value="TreeGrafter"/>
</dbReference>
<dbReference type="EMBL" id="JACGWZ010000002">
    <property type="protein sequence ID" value="MBA8824593.1"/>
    <property type="molecule type" value="Genomic_DNA"/>
</dbReference>
<evidence type="ECO:0000256" key="3">
    <source>
        <dbReference type="ARBA" id="ARBA00023163"/>
    </source>
</evidence>
<keyword evidence="2 4" id="KW-0238">DNA-binding</keyword>
<dbReference type="InterPro" id="IPR023772">
    <property type="entry name" value="DNA-bd_HTH_TetR-type_CS"/>
</dbReference>
<proteinExistence type="predicted"/>
<dbReference type="SUPFAM" id="SSF48498">
    <property type="entry name" value="Tetracyclin repressor-like, C-terminal domain"/>
    <property type="match status" value="1"/>
</dbReference>
<dbReference type="PROSITE" id="PS50977">
    <property type="entry name" value="HTH_TETR_2"/>
    <property type="match status" value="1"/>
</dbReference>
<dbReference type="Proteomes" id="UP000569329">
    <property type="component" value="Unassembled WGS sequence"/>
</dbReference>
<comment type="caution">
    <text evidence="6">The sequence shown here is derived from an EMBL/GenBank/DDBJ whole genome shotgun (WGS) entry which is preliminary data.</text>
</comment>
<dbReference type="SUPFAM" id="SSF46689">
    <property type="entry name" value="Homeodomain-like"/>
    <property type="match status" value="1"/>
</dbReference>
<evidence type="ECO:0000256" key="4">
    <source>
        <dbReference type="PROSITE-ProRule" id="PRU00335"/>
    </source>
</evidence>
<dbReference type="AlphaFoldDB" id="A0A839DU71"/>
<dbReference type="PROSITE" id="PS01081">
    <property type="entry name" value="HTH_TETR_1"/>
    <property type="match status" value="1"/>
</dbReference>
<evidence type="ECO:0000259" key="5">
    <source>
        <dbReference type="PROSITE" id="PS50977"/>
    </source>
</evidence>
<dbReference type="PANTHER" id="PTHR30055">
    <property type="entry name" value="HTH-TYPE TRANSCRIPTIONAL REGULATOR RUTR"/>
    <property type="match status" value="1"/>
</dbReference>
<dbReference type="Pfam" id="PF00440">
    <property type="entry name" value="TetR_N"/>
    <property type="match status" value="1"/>
</dbReference>
<dbReference type="RefSeq" id="WP_220480092.1">
    <property type="nucleotide sequence ID" value="NZ_JACGWZ010000002.1"/>
</dbReference>
<sequence>MNTAREWAVRNERDRLDSATRASLLDAAKLTFEQLGYARTTIAGITLCAEVSRATFYVYFASKSEVFRVLAERLRDSFLHAQEAHGVDPTDPVAVAEATTGDFLAVYADNLAFITVLEHQALSDEHIRTLWSDIRTRLLKRATRYVQRLVRDGLARPSAPADIVATAASGMITRFAPMVVADPGSRERIVGHLVVLYLRLLGIEHDPDTDTREADR</sequence>
<dbReference type="InterPro" id="IPR050109">
    <property type="entry name" value="HTH-type_TetR-like_transc_reg"/>
</dbReference>
<dbReference type="InterPro" id="IPR001647">
    <property type="entry name" value="HTH_TetR"/>
</dbReference>